<sequence>MEPINEEYNEKLYKRRRYKLSTVIMEGEELPSGGARATTDLLLYHRLLIGQAIEKKQKNAVSQRDKRRADKTRGGGCSRSVGETPQKREGPPDKRRAGRAGRSISKQRSSVVVHRLINSLRPPACRRSGGNRYQRQAASSAGEQLRCPPSNDEAGGSTTRGCTDGRTTRQPITKRRARMKTFDPRISRQCALTSSLGSPAIDGEER</sequence>
<dbReference type="AlphaFoldDB" id="A0A914VVI2"/>
<evidence type="ECO:0000256" key="1">
    <source>
        <dbReference type="SAM" id="MobiDB-lite"/>
    </source>
</evidence>
<protein>
    <submittedName>
        <fullName evidence="3">Uncharacterized protein</fullName>
    </submittedName>
</protein>
<feature type="compositionally biased region" description="Basic and acidic residues" evidence="1">
    <location>
        <begin position="56"/>
        <end position="73"/>
    </location>
</feature>
<feature type="region of interest" description="Disordered" evidence="1">
    <location>
        <begin position="137"/>
        <end position="171"/>
    </location>
</feature>
<feature type="region of interest" description="Disordered" evidence="1">
    <location>
        <begin position="56"/>
        <end position="110"/>
    </location>
</feature>
<dbReference type="Proteomes" id="UP000887566">
    <property type="component" value="Unplaced"/>
</dbReference>
<accession>A0A914VVI2</accession>
<evidence type="ECO:0000313" key="3">
    <source>
        <dbReference type="WBParaSite" id="PSAMB.scaffold2642size22054.g18621.t1"/>
    </source>
</evidence>
<keyword evidence="2" id="KW-1185">Reference proteome</keyword>
<feature type="compositionally biased region" description="Basic and acidic residues" evidence="1">
    <location>
        <begin position="85"/>
        <end position="95"/>
    </location>
</feature>
<proteinExistence type="predicted"/>
<feature type="compositionally biased region" description="Low complexity" evidence="1">
    <location>
        <begin position="155"/>
        <end position="169"/>
    </location>
</feature>
<dbReference type="WBParaSite" id="PSAMB.scaffold2642size22054.g18621.t1">
    <property type="protein sequence ID" value="PSAMB.scaffold2642size22054.g18621.t1"/>
    <property type="gene ID" value="PSAMB.scaffold2642size22054.g18621"/>
</dbReference>
<reference evidence="3" key="1">
    <citation type="submission" date="2022-11" db="UniProtKB">
        <authorList>
            <consortium name="WormBaseParasite"/>
        </authorList>
    </citation>
    <scope>IDENTIFICATION</scope>
</reference>
<evidence type="ECO:0000313" key="2">
    <source>
        <dbReference type="Proteomes" id="UP000887566"/>
    </source>
</evidence>
<name>A0A914VVI2_9BILA</name>
<organism evidence="2 3">
    <name type="scientific">Plectus sambesii</name>
    <dbReference type="NCBI Taxonomy" id="2011161"/>
    <lineage>
        <taxon>Eukaryota</taxon>
        <taxon>Metazoa</taxon>
        <taxon>Ecdysozoa</taxon>
        <taxon>Nematoda</taxon>
        <taxon>Chromadorea</taxon>
        <taxon>Plectida</taxon>
        <taxon>Plectina</taxon>
        <taxon>Plectoidea</taxon>
        <taxon>Plectidae</taxon>
        <taxon>Plectus</taxon>
    </lineage>
</organism>